<organism evidence="1 2">
    <name type="scientific">Salinimicrobium sediminis</name>
    <dbReference type="NCBI Taxonomy" id="1343891"/>
    <lineage>
        <taxon>Bacteria</taxon>
        <taxon>Pseudomonadati</taxon>
        <taxon>Bacteroidota</taxon>
        <taxon>Flavobacteriia</taxon>
        <taxon>Flavobacteriales</taxon>
        <taxon>Flavobacteriaceae</taxon>
        <taxon>Salinimicrobium</taxon>
    </lineage>
</organism>
<dbReference type="SUPFAM" id="SSF53335">
    <property type="entry name" value="S-adenosyl-L-methionine-dependent methyltransferases"/>
    <property type="match status" value="1"/>
</dbReference>
<keyword evidence="1" id="KW-0489">Methyltransferase</keyword>
<gene>
    <name evidence="1" type="ORF">SAMN06296241_0088</name>
</gene>
<dbReference type="EMBL" id="OCMF01000001">
    <property type="protein sequence ID" value="SOC78578.1"/>
    <property type="molecule type" value="Genomic_DNA"/>
</dbReference>
<dbReference type="CDD" id="cd02440">
    <property type="entry name" value="AdoMet_MTases"/>
    <property type="match status" value="1"/>
</dbReference>
<dbReference type="InterPro" id="IPR029063">
    <property type="entry name" value="SAM-dependent_MTases_sf"/>
</dbReference>
<sequence length="234" mass="26663">MNDFNYKGDELDIFKDAVNWKKYWFNSISKFISGDVLEVGAGIGINTNLILQSHSNIRSLLSIEPDKSMADQILSNLTLGSSKVTVLNQYLQDFSPDKRFDTIIYIDVIEHIEDDAGELRRAKLHLKDGGILIILVPSYNFLISPFDEAIGHYRRYNKKMIVNTIPDGLTMLRLFYLDSVGVCASLLNKFVLKQSYPTREQILKYDKMIVPLSKVIDPLIFHSVGKSLVGVWKK</sequence>
<dbReference type="AlphaFoldDB" id="A0A285WZU7"/>
<dbReference type="Proteomes" id="UP000219193">
    <property type="component" value="Unassembled WGS sequence"/>
</dbReference>
<reference evidence="2" key="1">
    <citation type="submission" date="2017-09" db="EMBL/GenBank/DDBJ databases">
        <authorList>
            <person name="Varghese N."/>
            <person name="Submissions S."/>
        </authorList>
    </citation>
    <scope>NUCLEOTIDE SEQUENCE [LARGE SCALE GENOMIC DNA]</scope>
    <source>
        <strain evidence="2">CGMCC 1.12641</strain>
    </source>
</reference>
<dbReference type="Pfam" id="PF13489">
    <property type="entry name" value="Methyltransf_23"/>
    <property type="match status" value="1"/>
</dbReference>
<proteinExistence type="predicted"/>
<accession>A0A285WZU7</accession>
<name>A0A285WZU7_9FLAO</name>
<dbReference type="Gene3D" id="3.40.50.150">
    <property type="entry name" value="Vaccinia Virus protein VP39"/>
    <property type="match status" value="1"/>
</dbReference>
<evidence type="ECO:0000313" key="2">
    <source>
        <dbReference type="Proteomes" id="UP000219193"/>
    </source>
</evidence>
<dbReference type="GO" id="GO:0008168">
    <property type="term" value="F:methyltransferase activity"/>
    <property type="evidence" value="ECO:0007669"/>
    <property type="project" value="UniProtKB-KW"/>
</dbReference>
<protein>
    <submittedName>
        <fullName evidence="1">Methyltransferase domain-containing protein</fullName>
    </submittedName>
</protein>
<keyword evidence="2" id="KW-1185">Reference proteome</keyword>
<dbReference type="RefSeq" id="WP_179670462.1">
    <property type="nucleotide sequence ID" value="NZ_OCMF01000001.1"/>
</dbReference>
<evidence type="ECO:0000313" key="1">
    <source>
        <dbReference type="EMBL" id="SOC78578.1"/>
    </source>
</evidence>
<dbReference type="GO" id="GO:0032259">
    <property type="term" value="P:methylation"/>
    <property type="evidence" value="ECO:0007669"/>
    <property type="project" value="UniProtKB-KW"/>
</dbReference>
<keyword evidence="1" id="KW-0808">Transferase</keyword>